<comment type="catalytic activity">
    <reaction evidence="1">
        <text>2 alpha,alpha'-trehalose 6-mycolate = alpha,alpha'-trehalose 6,6'-bismycolate + alpha,alpha-trehalose</text>
        <dbReference type="Rhea" id="RHEA:23472"/>
        <dbReference type="ChEBI" id="CHEBI:16551"/>
        <dbReference type="ChEBI" id="CHEBI:18195"/>
        <dbReference type="ChEBI" id="CHEBI:18234"/>
        <dbReference type="EC" id="2.3.1.122"/>
    </reaction>
</comment>
<name>A0ABS3KRE8_9PROT</name>
<proteinExistence type="inferred from homology"/>
<evidence type="ECO:0000256" key="8">
    <source>
        <dbReference type="ARBA" id="ARBA00048109"/>
    </source>
</evidence>
<keyword evidence="6 11" id="KW-0378">Hydrolase</keyword>
<sequence length="296" mass="31785">MLIPPWTRRGALASLLAAPLLAAGAARAEPAWPRAAYAPRNEEEWQVTLRDGRRYRVLLSWPLGEVPEEGWPSIFALDGNAMFPLLNGACRLLPDGQQGVVVAIDFPLDEAVPDRRDYEYTLAGGETAARHGGADALLDGITGEIRPAVEAALRLDPGRRALFGHSYGGLFTLHALFARDSGFSTFLAASPSIWWGNGVLLREADAFAARVPAAEAPRPRLLMTYGSLEGRQPRPPGPEPEAPRRVMGDNVRAMGDRLAALDNRLAALEVQGFQGENHGSVRAAAAGRAVPFAFAP</sequence>
<dbReference type="InterPro" id="IPR000801">
    <property type="entry name" value="Esterase-like"/>
</dbReference>
<evidence type="ECO:0000256" key="4">
    <source>
        <dbReference type="ARBA" id="ARBA00012820"/>
    </source>
</evidence>
<dbReference type="SUPFAM" id="SSF53474">
    <property type="entry name" value="alpha/beta-Hydrolases"/>
    <property type="match status" value="1"/>
</dbReference>
<keyword evidence="10" id="KW-0732">Signal</keyword>
<evidence type="ECO:0000313" key="12">
    <source>
        <dbReference type="Proteomes" id="UP001518989"/>
    </source>
</evidence>
<feature type="signal peptide" evidence="10">
    <location>
        <begin position="1"/>
        <end position="28"/>
    </location>
</feature>
<evidence type="ECO:0000256" key="3">
    <source>
        <dbReference type="ARBA" id="ARBA00005874"/>
    </source>
</evidence>
<dbReference type="EC" id="2.3.1.20" evidence="5"/>
<dbReference type="InterPro" id="IPR006311">
    <property type="entry name" value="TAT_signal"/>
</dbReference>
<feature type="chain" id="PRO_5045323500" description="Acyl-CoA:diacylglycerol acyltransferase" evidence="10">
    <location>
        <begin position="29"/>
        <end position="296"/>
    </location>
</feature>
<protein>
    <recommendedName>
        <fullName evidence="7">Acyl-CoA:diacylglycerol acyltransferase</fullName>
        <ecNumber evidence="4">2.3.1.122</ecNumber>
        <ecNumber evidence="5">2.3.1.20</ecNumber>
    </recommendedName>
</protein>
<gene>
    <name evidence="11" type="ORF">IAI61_13520</name>
</gene>
<evidence type="ECO:0000313" key="11">
    <source>
        <dbReference type="EMBL" id="MBO1080053.1"/>
    </source>
</evidence>
<evidence type="ECO:0000256" key="2">
    <source>
        <dbReference type="ARBA" id="ARBA00005622"/>
    </source>
</evidence>
<dbReference type="RefSeq" id="WP_207417867.1">
    <property type="nucleotide sequence ID" value="NZ_CP061177.1"/>
</dbReference>
<dbReference type="PANTHER" id="PTHR40841:SF2">
    <property type="entry name" value="SIDEROPHORE-DEGRADING ESTERASE (EUROFUNG)"/>
    <property type="match status" value="1"/>
</dbReference>
<evidence type="ECO:0000256" key="9">
    <source>
        <dbReference type="SAM" id="MobiDB-lite"/>
    </source>
</evidence>
<dbReference type="Gene3D" id="3.40.50.1820">
    <property type="entry name" value="alpha/beta hydrolase"/>
    <property type="match status" value="1"/>
</dbReference>
<evidence type="ECO:0000256" key="5">
    <source>
        <dbReference type="ARBA" id="ARBA00013244"/>
    </source>
</evidence>
<dbReference type="EMBL" id="JACTNG010000007">
    <property type="protein sequence ID" value="MBO1080053.1"/>
    <property type="molecule type" value="Genomic_DNA"/>
</dbReference>
<organism evidence="11 12">
    <name type="scientific">Roseomonas haemaphysalidis</name>
    <dbReference type="NCBI Taxonomy" id="2768162"/>
    <lineage>
        <taxon>Bacteria</taxon>
        <taxon>Pseudomonadati</taxon>
        <taxon>Pseudomonadota</taxon>
        <taxon>Alphaproteobacteria</taxon>
        <taxon>Acetobacterales</taxon>
        <taxon>Roseomonadaceae</taxon>
        <taxon>Roseomonas</taxon>
    </lineage>
</organism>
<reference evidence="11 12" key="1">
    <citation type="submission" date="2020-09" db="EMBL/GenBank/DDBJ databases">
        <title>Roseomonas.</title>
        <authorList>
            <person name="Zhu W."/>
        </authorList>
    </citation>
    <scope>NUCLEOTIDE SEQUENCE [LARGE SCALE GENOMIC DNA]</scope>
    <source>
        <strain evidence="11 12">573</strain>
    </source>
</reference>
<dbReference type="GO" id="GO:0016787">
    <property type="term" value="F:hydrolase activity"/>
    <property type="evidence" value="ECO:0007669"/>
    <property type="project" value="UniProtKB-KW"/>
</dbReference>
<comment type="catalytic activity">
    <reaction evidence="8">
        <text>an acyl-CoA + a 1,2-diacyl-sn-glycerol = a triacyl-sn-glycerol + CoA</text>
        <dbReference type="Rhea" id="RHEA:10868"/>
        <dbReference type="ChEBI" id="CHEBI:17815"/>
        <dbReference type="ChEBI" id="CHEBI:57287"/>
        <dbReference type="ChEBI" id="CHEBI:58342"/>
        <dbReference type="ChEBI" id="CHEBI:64615"/>
        <dbReference type="EC" id="2.3.1.20"/>
    </reaction>
</comment>
<keyword evidence="12" id="KW-1185">Reference proteome</keyword>
<dbReference type="InterPro" id="IPR052558">
    <property type="entry name" value="Siderophore_Hydrolase_D"/>
</dbReference>
<comment type="similarity">
    <text evidence="3">Belongs to the mycobacterial A85 antigen family.</text>
</comment>
<evidence type="ECO:0000256" key="1">
    <source>
        <dbReference type="ARBA" id="ARBA00000697"/>
    </source>
</evidence>
<evidence type="ECO:0000256" key="7">
    <source>
        <dbReference type="ARBA" id="ARBA00032572"/>
    </source>
</evidence>
<accession>A0ABS3KRE8</accession>
<dbReference type="Proteomes" id="UP001518989">
    <property type="component" value="Unassembled WGS sequence"/>
</dbReference>
<dbReference type="PANTHER" id="PTHR40841">
    <property type="entry name" value="SIDEROPHORE TRIACETYLFUSARININE C ESTERASE"/>
    <property type="match status" value="1"/>
</dbReference>
<comment type="similarity">
    <text evidence="2">Belongs to the esterase D family.</text>
</comment>
<evidence type="ECO:0000256" key="10">
    <source>
        <dbReference type="SAM" id="SignalP"/>
    </source>
</evidence>
<dbReference type="Pfam" id="PF00756">
    <property type="entry name" value="Esterase"/>
    <property type="match status" value="1"/>
</dbReference>
<dbReference type="InterPro" id="IPR029058">
    <property type="entry name" value="AB_hydrolase_fold"/>
</dbReference>
<dbReference type="EC" id="2.3.1.122" evidence="4"/>
<dbReference type="PROSITE" id="PS51318">
    <property type="entry name" value="TAT"/>
    <property type="match status" value="1"/>
</dbReference>
<evidence type="ECO:0000256" key="6">
    <source>
        <dbReference type="ARBA" id="ARBA00022801"/>
    </source>
</evidence>
<comment type="caution">
    <text evidence="11">The sequence shown here is derived from an EMBL/GenBank/DDBJ whole genome shotgun (WGS) entry which is preliminary data.</text>
</comment>
<feature type="region of interest" description="Disordered" evidence="9">
    <location>
        <begin position="225"/>
        <end position="246"/>
    </location>
</feature>